<dbReference type="Proteomes" id="UP000324222">
    <property type="component" value="Unassembled WGS sequence"/>
</dbReference>
<proteinExistence type="predicted"/>
<evidence type="ECO:0000313" key="1">
    <source>
        <dbReference type="EMBL" id="MPC95336.1"/>
    </source>
</evidence>
<gene>
    <name evidence="1" type="ORF">E2C01_090543</name>
</gene>
<dbReference type="EMBL" id="VSRR010101846">
    <property type="protein sequence ID" value="MPC95336.1"/>
    <property type="molecule type" value="Genomic_DNA"/>
</dbReference>
<evidence type="ECO:0000313" key="2">
    <source>
        <dbReference type="Proteomes" id="UP000324222"/>
    </source>
</evidence>
<accession>A0A5B7JM19</accession>
<keyword evidence="2" id="KW-1185">Reference proteome</keyword>
<protein>
    <submittedName>
        <fullName evidence="1">Uncharacterized protein</fullName>
    </submittedName>
</protein>
<comment type="caution">
    <text evidence="1">The sequence shown here is derived from an EMBL/GenBank/DDBJ whole genome shotgun (WGS) entry which is preliminary data.</text>
</comment>
<sequence length="65" mass="6501">MHILPLLPLPAIPLPPHHMRALLSPLAVLVAAVKGVVPAVSAAIGGGRGPVTLPGTPGSVGERYV</sequence>
<organism evidence="1 2">
    <name type="scientific">Portunus trituberculatus</name>
    <name type="common">Swimming crab</name>
    <name type="synonym">Neptunus trituberculatus</name>
    <dbReference type="NCBI Taxonomy" id="210409"/>
    <lineage>
        <taxon>Eukaryota</taxon>
        <taxon>Metazoa</taxon>
        <taxon>Ecdysozoa</taxon>
        <taxon>Arthropoda</taxon>
        <taxon>Crustacea</taxon>
        <taxon>Multicrustacea</taxon>
        <taxon>Malacostraca</taxon>
        <taxon>Eumalacostraca</taxon>
        <taxon>Eucarida</taxon>
        <taxon>Decapoda</taxon>
        <taxon>Pleocyemata</taxon>
        <taxon>Brachyura</taxon>
        <taxon>Eubrachyura</taxon>
        <taxon>Portunoidea</taxon>
        <taxon>Portunidae</taxon>
        <taxon>Portuninae</taxon>
        <taxon>Portunus</taxon>
    </lineage>
</organism>
<reference evidence="1 2" key="1">
    <citation type="submission" date="2019-05" db="EMBL/GenBank/DDBJ databases">
        <title>Another draft genome of Portunus trituberculatus and its Hox gene families provides insights of decapod evolution.</title>
        <authorList>
            <person name="Jeong J.-H."/>
            <person name="Song I."/>
            <person name="Kim S."/>
            <person name="Choi T."/>
            <person name="Kim D."/>
            <person name="Ryu S."/>
            <person name="Kim W."/>
        </authorList>
    </citation>
    <scope>NUCLEOTIDE SEQUENCE [LARGE SCALE GENOMIC DNA]</scope>
    <source>
        <tissue evidence="1">Muscle</tissue>
    </source>
</reference>
<dbReference type="AlphaFoldDB" id="A0A5B7JM19"/>
<name>A0A5B7JM19_PORTR</name>